<accession>A0A8T0I4U8</accession>
<organism evidence="2 3">
    <name type="scientific">Ceratodon purpureus</name>
    <name type="common">Fire moss</name>
    <name type="synonym">Dicranum purpureum</name>
    <dbReference type="NCBI Taxonomy" id="3225"/>
    <lineage>
        <taxon>Eukaryota</taxon>
        <taxon>Viridiplantae</taxon>
        <taxon>Streptophyta</taxon>
        <taxon>Embryophyta</taxon>
        <taxon>Bryophyta</taxon>
        <taxon>Bryophytina</taxon>
        <taxon>Bryopsida</taxon>
        <taxon>Dicranidae</taxon>
        <taxon>Pseudoditrichales</taxon>
        <taxon>Ditrichaceae</taxon>
        <taxon>Ceratodon</taxon>
    </lineage>
</organism>
<evidence type="ECO:0000256" key="1">
    <source>
        <dbReference type="SAM" id="SignalP"/>
    </source>
</evidence>
<evidence type="ECO:0000313" key="3">
    <source>
        <dbReference type="Proteomes" id="UP000822688"/>
    </source>
</evidence>
<name>A0A8T0I4U8_CERPU</name>
<evidence type="ECO:0008006" key="4">
    <source>
        <dbReference type="Google" id="ProtNLM"/>
    </source>
</evidence>
<feature type="signal peptide" evidence="1">
    <location>
        <begin position="1"/>
        <end position="23"/>
    </location>
</feature>
<comment type="caution">
    <text evidence="2">The sequence shown here is derived from an EMBL/GenBank/DDBJ whole genome shotgun (WGS) entry which is preliminary data.</text>
</comment>
<proteinExistence type="predicted"/>
<feature type="chain" id="PRO_5035845083" description="Secreted protein" evidence="1">
    <location>
        <begin position="24"/>
        <end position="71"/>
    </location>
</feature>
<dbReference type="AlphaFoldDB" id="A0A8T0I4U8"/>
<keyword evidence="3" id="KW-1185">Reference proteome</keyword>
<protein>
    <recommendedName>
        <fullName evidence="4">Secreted protein</fullName>
    </recommendedName>
</protein>
<dbReference type="EMBL" id="CM026425">
    <property type="protein sequence ID" value="KAG0578097.1"/>
    <property type="molecule type" value="Genomic_DNA"/>
</dbReference>
<evidence type="ECO:0000313" key="2">
    <source>
        <dbReference type="EMBL" id="KAG0578097.1"/>
    </source>
</evidence>
<gene>
    <name evidence="2" type="ORF">KC19_5G204700</name>
</gene>
<sequence length="71" mass="7902">MSLHTACLVAVFVFLLRKQLIIASWHRIASHRTAPHLLLPPLSPPSPFPLPPLWALFSSGAHATLLVDHRH</sequence>
<keyword evidence="1" id="KW-0732">Signal</keyword>
<dbReference type="Proteomes" id="UP000822688">
    <property type="component" value="Chromosome 5"/>
</dbReference>
<reference evidence="2" key="1">
    <citation type="submission" date="2020-06" db="EMBL/GenBank/DDBJ databases">
        <title>WGS assembly of Ceratodon purpureus strain R40.</title>
        <authorList>
            <person name="Carey S.B."/>
            <person name="Jenkins J."/>
            <person name="Shu S."/>
            <person name="Lovell J.T."/>
            <person name="Sreedasyam A."/>
            <person name="Maumus F."/>
            <person name="Tiley G.P."/>
            <person name="Fernandez-Pozo N."/>
            <person name="Barry K."/>
            <person name="Chen C."/>
            <person name="Wang M."/>
            <person name="Lipzen A."/>
            <person name="Daum C."/>
            <person name="Saski C.A."/>
            <person name="Payton A.C."/>
            <person name="Mcbreen J.C."/>
            <person name="Conrad R.E."/>
            <person name="Kollar L.M."/>
            <person name="Olsson S."/>
            <person name="Huttunen S."/>
            <person name="Landis J.B."/>
            <person name="Wickett N.J."/>
            <person name="Johnson M.G."/>
            <person name="Rensing S.A."/>
            <person name="Grimwood J."/>
            <person name="Schmutz J."/>
            <person name="Mcdaniel S.F."/>
        </authorList>
    </citation>
    <scope>NUCLEOTIDE SEQUENCE</scope>
    <source>
        <strain evidence="2">R40</strain>
    </source>
</reference>